<evidence type="ECO:0000313" key="5">
    <source>
        <dbReference type="EMBL" id="PPS97213.1"/>
    </source>
</evidence>
<dbReference type="VEuPathDB" id="CryptoDB:ChTU502y2012_321g0010"/>
<reference evidence="4" key="2">
    <citation type="submission" date="2015-08" db="EMBL/GenBank/DDBJ databases">
        <authorList>
            <person name="Babu N.S."/>
            <person name="Beckwith C.J."/>
            <person name="Beseler K.G."/>
            <person name="Brison A."/>
            <person name="Carone J.V."/>
            <person name="Caskin T.P."/>
            <person name="Diamond M."/>
            <person name="Durham M.E."/>
            <person name="Foxe J.M."/>
            <person name="Go M."/>
            <person name="Henderson B.A."/>
            <person name="Jones I.B."/>
            <person name="McGettigan J.A."/>
            <person name="Micheletti S.J."/>
            <person name="Nasrallah M.E."/>
            <person name="Ortiz D."/>
            <person name="Piller C.R."/>
            <person name="Privatt S.R."/>
            <person name="Schneider S.L."/>
            <person name="Sharp S."/>
            <person name="Smith T.C."/>
            <person name="Stanton J.D."/>
            <person name="Ullery H.E."/>
            <person name="Wilson R.J."/>
            <person name="Serrano M.G."/>
            <person name="Buck G."/>
            <person name="Lee V."/>
            <person name="Wang Y."/>
            <person name="Carvalho R."/>
            <person name="Voegtly L."/>
            <person name="Shi R."/>
            <person name="Duckworth R."/>
            <person name="Johnson A."/>
            <person name="Loviza R."/>
            <person name="Walstead R."/>
            <person name="Shah Z."/>
            <person name="Kiflezghi M."/>
            <person name="Wade K."/>
            <person name="Ball S.L."/>
            <person name="Bradley K.W."/>
            <person name="Asai D.J."/>
            <person name="Bowman C.A."/>
            <person name="Russell D.A."/>
            <person name="Pope W.H."/>
            <person name="Jacobs-Sera D."/>
            <person name="Hendrix R.W."/>
            <person name="Hatfull G.F."/>
        </authorList>
    </citation>
    <scope>NUCLEOTIDE SEQUENCE [LARGE SCALE GENOMIC DNA]</scope>
</reference>
<dbReference type="Gene3D" id="3.40.1280.10">
    <property type="match status" value="1"/>
</dbReference>
<dbReference type="SUPFAM" id="SSF75217">
    <property type="entry name" value="alpha/beta knot"/>
    <property type="match status" value="1"/>
</dbReference>
<dbReference type="CDD" id="cd18091">
    <property type="entry name" value="SpoU-like_TRM3-like"/>
    <property type="match status" value="1"/>
</dbReference>
<name>A0A0S4TA98_CRYHO</name>
<evidence type="ECO:0000256" key="1">
    <source>
        <dbReference type="ARBA" id="ARBA00022603"/>
    </source>
</evidence>
<keyword evidence="6" id="KW-1185">Reference proteome</keyword>
<evidence type="ECO:0000259" key="3">
    <source>
        <dbReference type="Pfam" id="PF00588"/>
    </source>
</evidence>
<dbReference type="GO" id="GO:0016423">
    <property type="term" value="F:tRNA (guanine) methyltransferase activity"/>
    <property type="evidence" value="ECO:0007669"/>
    <property type="project" value="InterPro"/>
</dbReference>
<evidence type="ECO:0000313" key="6">
    <source>
        <dbReference type="Proteomes" id="UP001429100"/>
    </source>
</evidence>
<dbReference type="InterPro" id="IPR045330">
    <property type="entry name" value="TRM3/TARBP1"/>
</dbReference>
<reference evidence="5 6" key="1">
    <citation type="submission" date="2014-11" db="EMBL/GenBank/DDBJ databases">
        <title>Comparative genomic analysis of Cryptosporidium hominis reveals occurrence of genetic recombination in virulent subtypes.</title>
        <authorList>
            <person name="Guo Y."/>
            <person name="Tang K."/>
            <person name="Frace M."/>
            <person name="Li N."/>
            <person name="Roellig D.M."/>
            <person name="Sammons S."/>
            <person name="Knipe K."/>
            <person name="Rowe L."/>
            <person name="Feng Y."/>
            <person name="Xiao L."/>
        </authorList>
    </citation>
    <scope>NUCLEOTIDE SEQUENCE [LARGE SCALE GENOMIC DNA]</scope>
    <source>
        <strain evidence="5">30976</strain>
    </source>
</reference>
<dbReference type="InterPro" id="IPR029026">
    <property type="entry name" value="tRNA_m1G_MTases_N"/>
</dbReference>
<protein>
    <submittedName>
        <fullName evidence="5">SpoU type tRNA/rRNA methyltransferase</fullName>
    </submittedName>
</protein>
<dbReference type="VEuPathDB" id="CryptoDB:Chro.10198"/>
<sequence>MREQIQKLVENLEEIGSDYNTLIGTLDVLLKVQYEKSINKSALELYDVILRLVRETDHLKFQKKFLCYIYILKFISKRIKLSLRELFLEDFLINFPKIKCKIIKDQINEIIFNVLCSNFSEFDIVINKWRSFFNEVYEDKCGFESLTELIFYICYKMQFEPEFNLPFNTIIYKIIQNFSEVYENDGSIFLINSFASKLEYSQNLLFPMFLNRDFVDQASKLIGNMIKLFESNINIKVFVFTLRIPGLIECFISNGYIFGCNKFTKSLIQGITSKDFEIRKSTRFILEKLETLLIEKNLKNFNATDKNHHLNNVKSFICILDCYENFSIHLLKTNWDKFEKLLFDLQNLEKEWWIDCLIEIGLNHENLNVRKFVAFNTINLAIKNHKNLPNWIKRNTFFNEYLRYIVSSLNNKISLQIEELFLKFIYCVLRVKIEWINEYLKYIACNIKAFTPIRVLIYPLTIGTRNNLYLSNDSMNILEGTNVTKIESLFHNFNSCNIKTNVSKDITNKYSFQEHKDFEESIIIPKELFTEVLDISIPIIKFVPILLRREVYSKWLEVILNYFVCNEFSTDELIKNLILFLGIIPEYLFSTNEIYTVIYNNIIKHKLVINSCFDPEILTLSKTWFNIFQLGVGFGRLKQIFGSFSDSSLIIKSHVIFVSSYYNCEEMHNLNSSMNDKIIEISEKMKILFENSDGNNFIDIDLLWLDIHLLSILKGDSYNFYLEKLWNWCILVISDIDTLLNRIKSNINSQISFAMILKCLIYLQKVGKYSSIQNILDIVNNLLLISNKMLSNLLMNNQNLIIWDKARRTNFLYDIIDIHSISNDKYCIIQSSFLTLGFPENYSSKYNNIIKGNRLVQLFPSNYRDFFNLISQLKFQLVNIIISKNADEAFRLVENDIYYYSTSLKVSGDNFSYAKGSLSDWFKNITEILFYEIEHCGFDSFYIWLLMEQLLGFVCIENYYNFEENFISQLLNKIFELIIKNCDELIDNGIYRNNLFTIFNSILTKKEYTILFKRYYLINKVANHFYSCIKLNDGNVRFFIFPLLDLIKNYIESCNEDIFEESLKYSRDMIQIDSESLSNIIIFANILVELIIFEEQGLIDGSKVRFQEFSIENNVGISEMIDIYRRCKIYEDSGSFVRHVTIIYLSNIIEDSNSKKHDSLIKFISMTIILLTKKLEGAIPASVQDKLALTNIQVNKTDLNISNYFLINEAENSFKNAKKFPPLPNSNHHKFLINIWQSICCLMNILNSSEDKFINYLIGFYFKHLQYLYNPDVRQYIDMFGCNIVVYFPKKCIEYIIEGLSNNINNHTQVIYSYLCISSYLIHFLKDVSPLPFNDNSETEVISDIFAFEGDLWIKINIEFLDKYVSFFNLFTSYSISNSSLLRNVVLYTLYDAYNNNYVFEILQRSFESCYSSDTENIHSLAIDFKNAFKIEETKAKIEIIRNSRYYASNKLDTSKRMFLLNLFILEESKYMRTLVNSIFNNNDILKMLKNLSIVWTIWKPIKYCAVENIIPRDNLVEFSDQKESQNFFNCSSCLDSILSKLDGNTDIYETNFEKELLAMQDKCETYILNSHLIFGDLRPSWSLYYLLKKIICKEMSGYYVQEKEEKEEPNAIEIQRSHNYQLKFEPPHYDSLISGEPRSRRSDNQLLNRSGLIVIGSLVDKVPNIAGITRTCEVFRANELLLSSKKVMNDPIFRQISVTAEKWLPINELEPTKIKEYVQKKRMEGYKIFGLEQTSSSISIKECAFPEKSVLILGKEKEGIPSEIVSIVDQCIEIPQYGIIRSLNVHVSASIFIYEYTTQFMQSLSTN</sequence>
<dbReference type="InterPro" id="IPR044748">
    <property type="entry name" value="Trm3/TARBP1_C"/>
</dbReference>
<dbReference type="EMBL" id="JTAI01000044">
    <property type="protein sequence ID" value="PPS97213.1"/>
    <property type="molecule type" value="Genomic_DNA"/>
</dbReference>
<dbReference type="VEuPathDB" id="CryptoDB:CHUDEA1_1720"/>
<keyword evidence="1 5" id="KW-0489">Methyltransferase</keyword>
<evidence type="ECO:0000256" key="2">
    <source>
        <dbReference type="ARBA" id="ARBA00022679"/>
    </source>
</evidence>
<dbReference type="Proteomes" id="UP000199752">
    <property type="component" value="Chromosome 1"/>
</dbReference>
<dbReference type="PANTHER" id="PTHR12029">
    <property type="entry name" value="RNA METHYLTRANSFERASE"/>
    <property type="match status" value="1"/>
</dbReference>
<dbReference type="GO" id="GO:0030488">
    <property type="term" value="P:tRNA methylation"/>
    <property type="evidence" value="ECO:0007669"/>
    <property type="project" value="InterPro"/>
</dbReference>
<proteinExistence type="predicted"/>
<dbReference type="VEuPathDB" id="CryptoDB:GY17_00001177"/>
<accession>A0A0S4TA98</accession>
<reference evidence="5 6" key="3">
    <citation type="submission" date="2017-10" db="EMBL/GenBank/DDBJ databases">
        <title>Consistent, comparative and evidence-based genome annotation and re-annotation for the closely-related species, Cryptosporidium parvum, C. hominis and C. tyzzeri.</title>
        <authorList>
            <person name="Baptista R.P."/>
            <person name="Li Y."/>
            <person name="Sateriale A."/>
            <person name="Striepen B."/>
            <person name="Kissinger J.C."/>
        </authorList>
    </citation>
    <scope>NUCLEOTIDE SEQUENCE [LARGE SCALE GENOMIC DNA]</scope>
    <source>
        <strain evidence="5">30976</strain>
    </source>
</reference>
<dbReference type="InterPro" id="IPR001537">
    <property type="entry name" value="SpoU_MeTrfase"/>
</dbReference>
<evidence type="ECO:0000313" key="4">
    <source>
        <dbReference type="EMBL" id="CUV04114.1"/>
    </source>
</evidence>
<dbReference type="Proteomes" id="UP001429100">
    <property type="component" value="Unassembled WGS sequence"/>
</dbReference>
<feature type="domain" description="tRNA/rRNA methyltransferase SpoU type" evidence="3">
    <location>
        <begin position="1654"/>
        <end position="1795"/>
    </location>
</feature>
<keyword evidence="2" id="KW-0808">Transferase</keyword>
<dbReference type="Pfam" id="PF00588">
    <property type="entry name" value="SpoU_methylase"/>
    <property type="match status" value="1"/>
</dbReference>
<dbReference type="InterPro" id="IPR029028">
    <property type="entry name" value="Alpha/beta_knot_MTases"/>
</dbReference>
<gene>
    <name evidence="4" type="ORF">CHUDEA1_1720</name>
    <name evidence="5" type="ORF">GY17_00001177</name>
</gene>
<organism evidence="4">
    <name type="scientific">Cryptosporidium hominis</name>
    <dbReference type="NCBI Taxonomy" id="237895"/>
    <lineage>
        <taxon>Eukaryota</taxon>
        <taxon>Sar</taxon>
        <taxon>Alveolata</taxon>
        <taxon>Apicomplexa</taxon>
        <taxon>Conoidasida</taxon>
        <taxon>Coccidia</taxon>
        <taxon>Eucoccidiorida</taxon>
        <taxon>Eimeriorina</taxon>
        <taxon>Cryptosporidiidae</taxon>
        <taxon>Cryptosporidium</taxon>
    </lineage>
</organism>
<dbReference type="PANTHER" id="PTHR12029:SF11">
    <property type="entry name" value="METHYLTRANSFERASE TARBP1-RELATED"/>
    <property type="match status" value="1"/>
</dbReference>
<dbReference type="VEuPathDB" id="CryptoDB:Chro.10197"/>
<dbReference type="GO" id="GO:0003723">
    <property type="term" value="F:RNA binding"/>
    <property type="evidence" value="ECO:0007669"/>
    <property type="project" value="InterPro"/>
</dbReference>
<dbReference type="EMBL" id="LN877947">
    <property type="protein sequence ID" value="CUV04114.1"/>
    <property type="molecule type" value="Genomic_DNA"/>
</dbReference>